<protein>
    <submittedName>
        <fullName evidence="2">Uncharacterized protein</fullName>
    </submittedName>
</protein>
<sequence>MMNGLVDLIPMGKVRNLKVLDYSYLTISPDARTSGTKCEPSTSGQGSASSSTGGTTSAERKKKQDEDLIAIGAQFWGLARSVKDDDYGYPTELSLDDTNETKSK</sequence>
<accession>A0A553HNC5</accession>
<feature type="region of interest" description="Disordered" evidence="1">
    <location>
        <begin position="29"/>
        <end position="65"/>
    </location>
</feature>
<reference evidence="3" key="1">
    <citation type="submission" date="2019-06" db="EMBL/GenBank/DDBJ databases">
        <title>Draft genome sequence of the griseofulvin-producing fungus Xylaria cubensis strain G536.</title>
        <authorList>
            <person name="Mead M.E."/>
            <person name="Raja H.A."/>
            <person name="Steenwyk J.L."/>
            <person name="Knowles S.L."/>
            <person name="Oberlies N.H."/>
            <person name="Rokas A."/>
        </authorList>
    </citation>
    <scope>NUCLEOTIDE SEQUENCE [LARGE SCALE GENOMIC DNA]</scope>
    <source>
        <strain evidence="3">G536</strain>
    </source>
</reference>
<keyword evidence="3" id="KW-1185">Reference proteome</keyword>
<evidence type="ECO:0000313" key="2">
    <source>
        <dbReference type="EMBL" id="TRX89463.1"/>
    </source>
</evidence>
<dbReference type="Proteomes" id="UP000319160">
    <property type="component" value="Unassembled WGS sequence"/>
</dbReference>
<proteinExistence type="predicted"/>
<evidence type="ECO:0000256" key="1">
    <source>
        <dbReference type="SAM" id="MobiDB-lite"/>
    </source>
</evidence>
<comment type="caution">
    <text evidence="2">The sequence shown here is derived from an EMBL/GenBank/DDBJ whole genome shotgun (WGS) entry which is preliminary data.</text>
</comment>
<organism evidence="2 3">
    <name type="scientific">Xylaria flabelliformis</name>
    <dbReference type="NCBI Taxonomy" id="2512241"/>
    <lineage>
        <taxon>Eukaryota</taxon>
        <taxon>Fungi</taxon>
        <taxon>Dikarya</taxon>
        <taxon>Ascomycota</taxon>
        <taxon>Pezizomycotina</taxon>
        <taxon>Sordariomycetes</taxon>
        <taxon>Xylariomycetidae</taxon>
        <taxon>Xylariales</taxon>
        <taxon>Xylariaceae</taxon>
        <taxon>Xylaria</taxon>
    </lineage>
</organism>
<evidence type="ECO:0000313" key="3">
    <source>
        <dbReference type="Proteomes" id="UP000319160"/>
    </source>
</evidence>
<dbReference type="AlphaFoldDB" id="A0A553HNC5"/>
<name>A0A553HNC5_9PEZI</name>
<feature type="compositionally biased region" description="Polar residues" evidence="1">
    <location>
        <begin position="31"/>
        <end position="40"/>
    </location>
</feature>
<dbReference type="EMBL" id="VFLP01000067">
    <property type="protein sequence ID" value="TRX89463.1"/>
    <property type="molecule type" value="Genomic_DNA"/>
</dbReference>
<gene>
    <name evidence="2" type="ORF">FHL15_009632</name>
</gene>
<feature type="compositionally biased region" description="Low complexity" evidence="1">
    <location>
        <begin position="41"/>
        <end position="57"/>
    </location>
</feature>